<evidence type="ECO:0000313" key="4">
    <source>
        <dbReference type="Proteomes" id="UP001652625"/>
    </source>
</evidence>
<protein>
    <submittedName>
        <fullName evidence="5">Protein bicaudal D</fullName>
    </submittedName>
</protein>
<dbReference type="PANTHER" id="PTHR31233">
    <property type="entry name" value="BICAUDAL D FAMILY MEMBER"/>
    <property type="match status" value="1"/>
</dbReference>
<name>A0ABM4C616_HYDVU</name>
<dbReference type="PANTHER" id="PTHR31233:SF6">
    <property type="entry name" value="PROTEIN BICAUDAL D"/>
    <property type="match status" value="1"/>
</dbReference>
<evidence type="ECO:0000313" key="5">
    <source>
        <dbReference type="RefSeq" id="XP_065657016.1"/>
    </source>
</evidence>
<dbReference type="InterPro" id="IPR018477">
    <property type="entry name" value="BICD"/>
</dbReference>
<keyword evidence="2 3" id="KW-0175">Coiled coil</keyword>
<dbReference type="Gene3D" id="6.10.250.2470">
    <property type="match status" value="1"/>
</dbReference>
<organism evidence="4 5">
    <name type="scientific">Hydra vulgaris</name>
    <name type="common">Hydra</name>
    <name type="synonym">Hydra attenuata</name>
    <dbReference type="NCBI Taxonomy" id="6087"/>
    <lineage>
        <taxon>Eukaryota</taxon>
        <taxon>Metazoa</taxon>
        <taxon>Cnidaria</taxon>
        <taxon>Hydrozoa</taxon>
        <taxon>Hydroidolina</taxon>
        <taxon>Anthoathecata</taxon>
        <taxon>Aplanulata</taxon>
        <taxon>Hydridae</taxon>
        <taxon>Hydra</taxon>
    </lineage>
</organism>
<accession>A0ABM4C616</accession>
<gene>
    <name evidence="5" type="primary">LOC100202843</name>
</gene>
<dbReference type="Pfam" id="PF09730">
    <property type="entry name" value="BicD"/>
    <property type="match status" value="2"/>
</dbReference>
<dbReference type="RefSeq" id="XP_065657016.1">
    <property type="nucleotide sequence ID" value="XM_065800944.1"/>
</dbReference>
<dbReference type="Proteomes" id="UP001652625">
    <property type="component" value="Chromosome 07"/>
</dbReference>
<feature type="coiled-coil region" evidence="3">
    <location>
        <begin position="581"/>
        <end position="664"/>
    </location>
</feature>
<feature type="coiled-coil region" evidence="3">
    <location>
        <begin position="3"/>
        <end position="65"/>
    </location>
</feature>
<keyword evidence="4" id="KW-1185">Reference proteome</keyword>
<evidence type="ECO:0000256" key="3">
    <source>
        <dbReference type="SAM" id="Coils"/>
    </source>
</evidence>
<reference evidence="5" key="1">
    <citation type="submission" date="2025-08" db="UniProtKB">
        <authorList>
            <consortium name="RefSeq"/>
        </authorList>
    </citation>
    <scope>IDENTIFICATION</scope>
</reference>
<feature type="coiled-coil region" evidence="3">
    <location>
        <begin position="292"/>
        <end position="438"/>
    </location>
</feature>
<sequence length="694" mass="80704">MSYEDLKQEVSRLALELQKACLEKVQAAEYGLAVLQEKEVLQNQYDEIKLQYDQVKEQLNLMSLKHEKLTNCTEQGQGNLLLEISTRESLLVKEISDLKYELKCCKKSDRANRHELEIHKEEFTQLHEELIKTKEKTEQLIHENKEYKTKEIKFNEDYNMLEEENTALQKSISKLKQTLIEFEGMKVENKSLLDEIDSLQLQLQMCTIAKEQFEKQLHEALDTVREQRERNAQHLKEIHDLKQNSILKMWEIGRGEVFSSLEQEHPIVTKITEEYKTHHVVPSANLVDDLMKELQSSEMRELEEQLRQAQEEKHGLELQLTTKSNAAELEKNASDKFDRNEYYSNNQLKELSDLKEGLKQYQSRELVYQLEIKQLSDQLEELKELLIEVENEKNTLAINSKDESKQFSNDLLDARSKLRESETKIKSMQEDMKRLKELTGEYQTCLNCAQAELITISQDLVNVLKKANYTGEIATFEINNEHLKVGDPGIIVKLLNHVKQQEKALENVCNNLINSSSGINPSLVSDQALENGYLKEQILKCQSLLVAKREQISTLRTVLKANKATYEVALANLKSRYESDKAIQNDVSNQLKRQIKALKSESQTFVSLRSMFATRCEEYIKQLELKDQNIAAAENEKQTLNMLLKQAIHQKICLTQRLEEYEIARERIRQFTKSNLNKNVNKKPVSPTKPITRV</sequence>
<dbReference type="GeneID" id="100202843"/>
<proteinExistence type="inferred from homology"/>
<comment type="similarity">
    <text evidence="1">Belongs to the BicD family.</text>
</comment>
<evidence type="ECO:0000256" key="1">
    <source>
        <dbReference type="ARBA" id="ARBA00010061"/>
    </source>
</evidence>
<feature type="coiled-coil region" evidence="3">
    <location>
        <begin position="116"/>
        <end position="244"/>
    </location>
</feature>
<evidence type="ECO:0000256" key="2">
    <source>
        <dbReference type="ARBA" id="ARBA00023054"/>
    </source>
</evidence>